<evidence type="ECO:0000313" key="2">
    <source>
        <dbReference type="EMBL" id="RDU38932.1"/>
    </source>
</evidence>
<protein>
    <submittedName>
        <fullName evidence="2">Endonuclease</fullName>
    </submittedName>
</protein>
<keyword evidence="2" id="KW-0255">Endonuclease</keyword>
<dbReference type="EMBL" id="QNQT01000001">
    <property type="protein sequence ID" value="RDU38932.1"/>
    <property type="molecule type" value="Genomic_DNA"/>
</dbReference>
<dbReference type="AlphaFoldDB" id="A0A3D8GX16"/>
<dbReference type="InterPro" id="IPR040836">
    <property type="entry name" value="SAVED"/>
</dbReference>
<proteinExistence type="predicted"/>
<name>A0A3D8GX16_9BACI</name>
<feature type="domain" description="SMODS-associated and fused to various effectors" evidence="1">
    <location>
        <begin position="191"/>
        <end position="378"/>
    </location>
</feature>
<dbReference type="Proteomes" id="UP000257144">
    <property type="component" value="Unassembled WGS sequence"/>
</dbReference>
<keyword evidence="3" id="KW-1185">Reference proteome</keyword>
<comment type="caution">
    <text evidence="2">The sequence shown here is derived from an EMBL/GenBank/DDBJ whole genome shotgun (WGS) entry which is preliminary data.</text>
</comment>
<keyword evidence="2" id="KW-0378">Hydrolase</keyword>
<dbReference type="Pfam" id="PF18145">
    <property type="entry name" value="SAVED"/>
    <property type="match status" value="1"/>
</dbReference>
<dbReference type="GO" id="GO:0004519">
    <property type="term" value="F:endonuclease activity"/>
    <property type="evidence" value="ECO:0007669"/>
    <property type="project" value="UniProtKB-KW"/>
</dbReference>
<accession>A0A3D8GX16</accession>
<evidence type="ECO:0000259" key="1">
    <source>
        <dbReference type="Pfam" id="PF18145"/>
    </source>
</evidence>
<gene>
    <name evidence="2" type="ORF">DRW41_05090</name>
</gene>
<dbReference type="RefSeq" id="WP_115450846.1">
    <property type="nucleotide sequence ID" value="NZ_QNQT01000001.1"/>
</dbReference>
<dbReference type="NCBIfam" id="NF033611">
    <property type="entry name" value="SAVED"/>
    <property type="match status" value="1"/>
</dbReference>
<reference evidence="2 3" key="1">
    <citation type="submission" date="2018-07" db="EMBL/GenBank/DDBJ databases">
        <title>Bacillus sp. YLB-04 draft genome sequence.</title>
        <authorList>
            <person name="Yu L."/>
            <person name="Tang X."/>
        </authorList>
    </citation>
    <scope>NUCLEOTIDE SEQUENCE [LARGE SCALE GENOMIC DNA]</scope>
    <source>
        <strain evidence="2 3">YLB-04</strain>
    </source>
</reference>
<keyword evidence="2" id="KW-0540">Nuclease</keyword>
<organism evidence="2 3">
    <name type="scientific">Neobacillus piezotolerans</name>
    <dbReference type="NCBI Taxonomy" id="2259171"/>
    <lineage>
        <taxon>Bacteria</taxon>
        <taxon>Bacillati</taxon>
        <taxon>Bacillota</taxon>
        <taxon>Bacilli</taxon>
        <taxon>Bacillales</taxon>
        <taxon>Bacillaceae</taxon>
        <taxon>Neobacillus</taxon>
    </lineage>
</organism>
<sequence length="378" mass="43334">MTSSSGKLKKVKPRRRQLRTAEEAYLWVACGGVCSFEGCNKRLIESSLGDLTNAGIKAHIIGHAENSARHEYMEEYGYIQETLEDVSNLMLMCYYHSKLIDDEHTRDQFPPNKLFKMKKDHEKKVASWSDDKKKKSIALIHKRIGGPISDIEFEGEAPYILLDAVEDQTVFEDFTLEGWEVGKKRNVELYSNFLQKIKEKDAEVGEVFPLSPIPLLIHLGSLLTDTVPYSIYQFNRETQLWVSDNPGTNKDLSLTVLQEIKKNEELAVLVSVSGIVKLKSVEETLENDFDFISFEVDDPGLKRILYSEDVVNIQSKIKDDVEKLLQKYDYEKIHLFYAGPAGLAIEIGRGINPNIWCEVYLYQYNNRAKPKYQYALTV</sequence>
<dbReference type="OrthoDB" id="5379188at2"/>
<evidence type="ECO:0000313" key="3">
    <source>
        <dbReference type="Proteomes" id="UP000257144"/>
    </source>
</evidence>